<dbReference type="EMBL" id="OZ035835">
    <property type="protein sequence ID" value="CAL1577307.1"/>
    <property type="molecule type" value="Genomic_DNA"/>
</dbReference>
<proteinExistence type="predicted"/>
<name>A0AAV2JIF7_KNICA</name>
<sequence length="97" mass="10920">MEEQGNGWGSRLLWSPSDLSSDSGSHCAGLVPGLHPVLRVLTQIPPSSPKASVCCGCCSWSPQPILDLSLDRLNWYKFQVPSHFRYNLHEERRKKDE</sequence>
<dbReference type="AlphaFoldDB" id="A0AAV2JIF7"/>
<dbReference type="Proteomes" id="UP001497482">
    <property type="component" value="Chromosome 13"/>
</dbReference>
<evidence type="ECO:0000313" key="1">
    <source>
        <dbReference type="EMBL" id="CAL1577307.1"/>
    </source>
</evidence>
<protein>
    <submittedName>
        <fullName evidence="1">Uncharacterized protein</fullName>
    </submittedName>
</protein>
<gene>
    <name evidence="1" type="ORF">KC01_LOCUS8677</name>
</gene>
<organism evidence="1 2">
    <name type="scientific">Knipowitschia caucasica</name>
    <name type="common">Caucasian dwarf goby</name>
    <name type="synonym">Pomatoschistus caucasicus</name>
    <dbReference type="NCBI Taxonomy" id="637954"/>
    <lineage>
        <taxon>Eukaryota</taxon>
        <taxon>Metazoa</taxon>
        <taxon>Chordata</taxon>
        <taxon>Craniata</taxon>
        <taxon>Vertebrata</taxon>
        <taxon>Euteleostomi</taxon>
        <taxon>Actinopterygii</taxon>
        <taxon>Neopterygii</taxon>
        <taxon>Teleostei</taxon>
        <taxon>Neoteleostei</taxon>
        <taxon>Acanthomorphata</taxon>
        <taxon>Gobiaria</taxon>
        <taxon>Gobiiformes</taxon>
        <taxon>Gobioidei</taxon>
        <taxon>Gobiidae</taxon>
        <taxon>Gobiinae</taxon>
        <taxon>Knipowitschia</taxon>
    </lineage>
</organism>
<keyword evidence="2" id="KW-1185">Reference proteome</keyword>
<reference evidence="1 2" key="1">
    <citation type="submission" date="2024-04" db="EMBL/GenBank/DDBJ databases">
        <authorList>
            <person name="Waldvogel A.-M."/>
            <person name="Schoenle A."/>
        </authorList>
    </citation>
    <scope>NUCLEOTIDE SEQUENCE [LARGE SCALE GENOMIC DNA]</scope>
</reference>
<evidence type="ECO:0000313" key="2">
    <source>
        <dbReference type="Proteomes" id="UP001497482"/>
    </source>
</evidence>
<accession>A0AAV2JIF7</accession>